<sequence>MEENTLIILRKDVLRSATKAFSWKRFNLRGSISRRPQPWRLRVRSRRKSSILRPLGVLSPVQTWEEREDVWFAARGYLEVWLSCGPGCESDRQEASGLRVWPRGHLHTGLPHTAHHGVPAHSGGRDGCSPRCT</sequence>
<dbReference type="RefSeq" id="XP_013985091.1">
    <property type="nucleotide sequence ID" value="XM_014129616.2"/>
</dbReference>
<proteinExistence type="predicted"/>
<feature type="region of interest" description="Disordered" evidence="1">
    <location>
        <begin position="111"/>
        <end position="133"/>
    </location>
</feature>
<dbReference type="Proteomes" id="UP001652741">
    <property type="component" value="Chromosome ssa11"/>
</dbReference>
<dbReference type="GeneID" id="106563769"/>
<keyword evidence="2" id="KW-1185">Reference proteome</keyword>
<name>A0A1S3L2B6_SALSA</name>
<protein>
    <submittedName>
        <fullName evidence="3">Uncharacterized protein isoform X2</fullName>
    </submittedName>
</protein>
<dbReference type="AlphaFoldDB" id="A0A1S3L2B6"/>
<reference evidence="3" key="1">
    <citation type="submission" date="2025-08" db="UniProtKB">
        <authorList>
            <consortium name="RefSeq"/>
        </authorList>
    </citation>
    <scope>IDENTIFICATION</scope>
</reference>
<evidence type="ECO:0000313" key="3">
    <source>
        <dbReference type="RefSeq" id="XP_013985091.1"/>
    </source>
</evidence>
<gene>
    <name evidence="3" type="primary">LOC106563769</name>
</gene>
<evidence type="ECO:0000256" key="1">
    <source>
        <dbReference type="SAM" id="MobiDB-lite"/>
    </source>
</evidence>
<accession>A0A1S3L2B6</accession>
<evidence type="ECO:0000313" key="2">
    <source>
        <dbReference type="Proteomes" id="UP001652741"/>
    </source>
</evidence>
<organism evidence="2 3">
    <name type="scientific">Salmo salar</name>
    <name type="common">Atlantic salmon</name>
    <dbReference type="NCBI Taxonomy" id="8030"/>
    <lineage>
        <taxon>Eukaryota</taxon>
        <taxon>Metazoa</taxon>
        <taxon>Chordata</taxon>
        <taxon>Craniata</taxon>
        <taxon>Vertebrata</taxon>
        <taxon>Euteleostomi</taxon>
        <taxon>Actinopterygii</taxon>
        <taxon>Neopterygii</taxon>
        <taxon>Teleostei</taxon>
        <taxon>Protacanthopterygii</taxon>
        <taxon>Salmoniformes</taxon>
        <taxon>Salmonidae</taxon>
        <taxon>Salmoninae</taxon>
        <taxon>Salmo</taxon>
    </lineage>
</organism>